<dbReference type="InterPro" id="IPR000259">
    <property type="entry name" value="Adhesion_dom_fimbrial"/>
</dbReference>
<organism evidence="3 4">
    <name type="scientific">Providencia heimbachae ATCC 35613</name>
    <dbReference type="NCBI Taxonomy" id="1354272"/>
    <lineage>
        <taxon>Bacteria</taxon>
        <taxon>Pseudomonadati</taxon>
        <taxon>Pseudomonadota</taxon>
        <taxon>Gammaproteobacteria</taxon>
        <taxon>Enterobacterales</taxon>
        <taxon>Morganellaceae</taxon>
        <taxon>Providencia</taxon>
    </lineage>
</organism>
<accession>A0A1B7JWI6</accession>
<comment type="caution">
    <text evidence="3">The sequence shown here is derived from an EMBL/GenBank/DDBJ whole genome shotgun (WGS) entry which is preliminary data.</text>
</comment>
<evidence type="ECO:0000313" key="3">
    <source>
        <dbReference type="EMBL" id="OAT52271.1"/>
    </source>
</evidence>
<dbReference type="EMBL" id="LXEW01000024">
    <property type="protein sequence ID" value="OAT52271.1"/>
    <property type="molecule type" value="Genomic_DNA"/>
</dbReference>
<name>A0A1B7JWI6_9GAMM</name>
<dbReference type="GO" id="GO:0043709">
    <property type="term" value="P:cell adhesion involved in single-species biofilm formation"/>
    <property type="evidence" value="ECO:0007669"/>
    <property type="project" value="TreeGrafter"/>
</dbReference>
<dbReference type="AlphaFoldDB" id="A0A1B7JWI6"/>
<proteinExistence type="predicted"/>
<evidence type="ECO:0000259" key="2">
    <source>
        <dbReference type="Pfam" id="PF00419"/>
    </source>
</evidence>
<keyword evidence="4" id="KW-1185">Reference proteome</keyword>
<keyword evidence="1" id="KW-0732">Signal</keyword>
<feature type="chain" id="PRO_5008595588" evidence="1">
    <location>
        <begin position="24"/>
        <end position="173"/>
    </location>
</feature>
<gene>
    <name evidence="3" type="ORF">M998_1685</name>
</gene>
<feature type="signal peptide" evidence="1">
    <location>
        <begin position="1"/>
        <end position="23"/>
    </location>
</feature>
<dbReference type="SUPFAM" id="SSF49401">
    <property type="entry name" value="Bacterial adhesins"/>
    <property type="match status" value="1"/>
</dbReference>
<sequence length="173" mass="17467">MKLNKLALVLGFGLAVAAGSAAANQGSGVVTFEGTIIDAPCSISPSSEKQNVPLGSIATSLLNAGGSSTPRPFQLELEQCDIATLKTVTTTFTGVPSPIKTGSLAINGVGKNAAVVITDVGGNQIKLGEKTAEQTLLVGSNTLRFAAYLQGDAANPAVPGKFDAVATFALTYQ</sequence>
<dbReference type="Proteomes" id="UP000078224">
    <property type="component" value="Unassembled WGS sequence"/>
</dbReference>
<dbReference type="GO" id="GO:0009289">
    <property type="term" value="C:pilus"/>
    <property type="evidence" value="ECO:0007669"/>
    <property type="project" value="InterPro"/>
</dbReference>
<dbReference type="Pfam" id="PF00419">
    <property type="entry name" value="Fimbrial"/>
    <property type="match status" value="1"/>
</dbReference>
<dbReference type="InterPro" id="IPR050263">
    <property type="entry name" value="Bact_Fimbrial_Adh_Pro"/>
</dbReference>
<reference evidence="3 4" key="1">
    <citation type="submission" date="2016-04" db="EMBL/GenBank/DDBJ databases">
        <title>ATOL: Assembling a taxonomically balanced genome-scale reconstruction of the evolutionary history of the Enterobacteriaceae.</title>
        <authorList>
            <person name="Plunkett G.III."/>
            <person name="Neeno-Eckwall E.C."/>
            <person name="Glasner J.D."/>
            <person name="Perna N.T."/>
        </authorList>
    </citation>
    <scope>NUCLEOTIDE SEQUENCE [LARGE SCALE GENOMIC DNA]</scope>
    <source>
        <strain evidence="3 4">ATCC 35613</strain>
    </source>
</reference>
<feature type="domain" description="Fimbrial-type adhesion" evidence="2">
    <location>
        <begin position="31"/>
        <end position="173"/>
    </location>
</feature>
<dbReference type="InterPro" id="IPR036937">
    <property type="entry name" value="Adhesion_dom_fimbrial_sf"/>
</dbReference>
<evidence type="ECO:0000256" key="1">
    <source>
        <dbReference type="SAM" id="SignalP"/>
    </source>
</evidence>
<evidence type="ECO:0000313" key="4">
    <source>
        <dbReference type="Proteomes" id="UP000078224"/>
    </source>
</evidence>
<dbReference type="OrthoDB" id="6522787at2"/>
<dbReference type="PATRIC" id="fig|1354272.4.peg.1713"/>
<dbReference type="InterPro" id="IPR008966">
    <property type="entry name" value="Adhesion_dom_sf"/>
</dbReference>
<dbReference type="RefSeq" id="WP_068908403.1">
    <property type="nucleotide sequence ID" value="NZ_LXEW01000024.1"/>
</dbReference>
<dbReference type="PANTHER" id="PTHR33420:SF26">
    <property type="entry name" value="FIMBRIAL SUBUNIT"/>
    <property type="match status" value="1"/>
</dbReference>
<dbReference type="Gene3D" id="2.60.40.1090">
    <property type="entry name" value="Fimbrial-type adhesion domain"/>
    <property type="match status" value="1"/>
</dbReference>
<protein>
    <submittedName>
        <fullName evidence="3">PapA family protein</fullName>
    </submittedName>
</protein>
<dbReference type="PANTHER" id="PTHR33420">
    <property type="entry name" value="FIMBRIAL SUBUNIT ELFA-RELATED"/>
    <property type="match status" value="1"/>
</dbReference>